<evidence type="ECO:0000259" key="9">
    <source>
        <dbReference type="Pfam" id="PF00091"/>
    </source>
</evidence>
<protein>
    <submittedName>
        <fullName evidence="10">Tubulin alpha chain</fullName>
    </submittedName>
</protein>
<dbReference type="Pfam" id="PF00091">
    <property type="entry name" value="Tubulin"/>
    <property type="match status" value="1"/>
</dbReference>
<name>A0A6A1WNN6_9ROSI</name>
<dbReference type="PANTHER" id="PTHR11588">
    <property type="entry name" value="TUBULIN"/>
    <property type="match status" value="1"/>
</dbReference>
<dbReference type="GO" id="GO:0007017">
    <property type="term" value="P:microtubule-based process"/>
    <property type="evidence" value="ECO:0007669"/>
    <property type="project" value="InterPro"/>
</dbReference>
<dbReference type="Gene3D" id="3.40.50.1440">
    <property type="entry name" value="Tubulin/FtsZ, GTPase domain"/>
    <property type="match status" value="1"/>
</dbReference>
<evidence type="ECO:0000256" key="8">
    <source>
        <dbReference type="ARBA" id="ARBA00049117"/>
    </source>
</evidence>
<dbReference type="GO" id="GO:0005200">
    <property type="term" value="F:structural constituent of cytoskeleton"/>
    <property type="evidence" value="ECO:0007669"/>
    <property type="project" value="InterPro"/>
</dbReference>
<comment type="function">
    <text evidence="7">Tubulin is the major constituent of microtubules, a cylinder consisting of laterally associated linear protofilaments composed of alpha- and beta-tubulin heterodimers. Microtubules grow by the addition of GTP-tubulin dimers to the microtubule end, where a stabilizing cap forms. Below the cap, tubulin dimers are in GDP-bound state, owing to GTPase activity of alpha-tubulin.</text>
</comment>
<dbReference type="GO" id="GO:0005525">
    <property type="term" value="F:GTP binding"/>
    <property type="evidence" value="ECO:0007669"/>
    <property type="project" value="UniProtKB-KW"/>
</dbReference>
<comment type="caution">
    <text evidence="10">The sequence shown here is derived from an EMBL/GenBank/DDBJ whole genome shotgun (WGS) entry which is preliminary data.</text>
</comment>
<evidence type="ECO:0000256" key="4">
    <source>
        <dbReference type="ARBA" id="ARBA00022801"/>
    </source>
</evidence>
<keyword evidence="6" id="KW-0342">GTP-binding</keyword>
<keyword evidence="2" id="KW-0493">Microtubule</keyword>
<dbReference type="GO" id="GO:0005874">
    <property type="term" value="C:microtubule"/>
    <property type="evidence" value="ECO:0007669"/>
    <property type="project" value="UniProtKB-KW"/>
</dbReference>
<evidence type="ECO:0000256" key="5">
    <source>
        <dbReference type="ARBA" id="ARBA00022842"/>
    </source>
</evidence>
<gene>
    <name evidence="10" type="ORF">CJ030_MR1G021666</name>
</gene>
<dbReference type="InterPro" id="IPR002452">
    <property type="entry name" value="Alpha_tubulin"/>
</dbReference>
<dbReference type="Proteomes" id="UP000516437">
    <property type="component" value="Chromosome 1"/>
</dbReference>
<dbReference type="InterPro" id="IPR000217">
    <property type="entry name" value="Tubulin"/>
</dbReference>
<reference evidence="10 11" key="1">
    <citation type="journal article" date="2019" name="Plant Biotechnol. J.">
        <title>The red bayberry genome and genetic basis of sex determination.</title>
        <authorList>
            <person name="Jia H.M."/>
            <person name="Jia H.J."/>
            <person name="Cai Q.L."/>
            <person name="Wang Y."/>
            <person name="Zhao H.B."/>
            <person name="Yang W.F."/>
            <person name="Wang G.Y."/>
            <person name="Li Y.H."/>
            <person name="Zhan D.L."/>
            <person name="Shen Y.T."/>
            <person name="Niu Q.F."/>
            <person name="Chang L."/>
            <person name="Qiu J."/>
            <person name="Zhao L."/>
            <person name="Xie H.B."/>
            <person name="Fu W.Y."/>
            <person name="Jin J."/>
            <person name="Li X.W."/>
            <person name="Jiao Y."/>
            <person name="Zhou C.C."/>
            <person name="Tu T."/>
            <person name="Chai C.Y."/>
            <person name="Gao J.L."/>
            <person name="Fan L.J."/>
            <person name="van de Weg E."/>
            <person name="Wang J.Y."/>
            <person name="Gao Z.S."/>
        </authorList>
    </citation>
    <scope>NUCLEOTIDE SEQUENCE [LARGE SCALE GENOMIC DNA]</scope>
    <source>
        <tissue evidence="10">Leaves</tissue>
    </source>
</reference>
<evidence type="ECO:0000313" key="10">
    <source>
        <dbReference type="EMBL" id="KAB1226794.1"/>
    </source>
</evidence>
<comment type="catalytic activity">
    <reaction evidence="8">
        <text>GTP + H2O = GDP + phosphate + H(+)</text>
        <dbReference type="Rhea" id="RHEA:19669"/>
        <dbReference type="ChEBI" id="CHEBI:15377"/>
        <dbReference type="ChEBI" id="CHEBI:15378"/>
        <dbReference type="ChEBI" id="CHEBI:37565"/>
        <dbReference type="ChEBI" id="CHEBI:43474"/>
        <dbReference type="ChEBI" id="CHEBI:58189"/>
    </reaction>
    <physiologicalReaction direction="left-to-right" evidence="8">
        <dbReference type="Rhea" id="RHEA:19670"/>
    </physiologicalReaction>
</comment>
<keyword evidence="11" id="KW-1185">Reference proteome</keyword>
<dbReference type="PRINTS" id="PR01162">
    <property type="entry name" value="ALPHATUBULIN"/>
</dbReference>
<keyword evidence="5" id="KW-0460">Magnesium</keyword>
<dbReference type="OrthoDB" id="6049624at2759"/>
<dbReference type="EMBL" id="RXIC02000019">
    <property type="protein sequence ID" value="KAB1226794.1"/>
    <property type="molecule type" value="Genomic_DNA"/>
</dbReference>
<dbReference type="PRINTS" id="PR01161">
    <property type="entry name" value="TUBULIN"/>
</dbReference>
<keyword evidence="3" id="KW-0547">Nucleotide-binding</keyword>
<proteinExistence type="inferred from homology"/>
<evidence type="ECO:0000256" key="7">
    <source>
        <dbReference type="ARBA" id="ARBA00034296"/>
    </source>
</evidence>
<accession>A0A6A1WNN6</accession>
<dbReference type="InterPro" id="IPR036525">
    <property type="entry name" value="Tubulin/FtsZ_GTPase_sf"/>
</dbReference>
<evidence type="ECO:0000256" key="2">
    <source>
        <dbReference type="ARBA" id="ARBA00022701"/>
    </source>
</evidence>
<sequence length="216" mass="23923">MFHFALRLTHIDEFIISRTFSHEASIAHLHEELPQPLDLFKDIIGGKRKPVAWTSAPLSQPWPNAHPVFELFSTLYLLSLSFPSFSAKMRECISIHIGQAGIQVGNAFWELCCLGHSIQPNGQMLGDKTVGRGDDAFNTSFSETGAGKHVPRAIFVDLEPTVIDEVRNGRCCQQLLCLRGEGGGSGGGRRRECSWWQRIGKSGESRGNPGNLRPRV</sequence>
<evidence type="ECO:0000256" key="6">
    <source>
        <dbReference type="ARBA" id="ARBA00023134"/>
    </source>
</evidence>
<dbReference type="InterPro" id="IPR003008">
    <property type="entry name" value="Tubulin_FtsZ_GTPase"/>
</dbReference>
<evidence type="ECO:0000256" key="1">
    <source>
        <dbReference type="ARBA" id="ARBA00009636"/>
    </source>
</evidence>
<dbReference type="AlphaFoldDB" id="A0A6A1WNN6"/>
<feature type="domain" description="Tubulin/FtsZ GTPase" evidence="9">
    <location>
        <begin position="91"/>
        <end position="173"/>
    </location>
</feature>
<dbReference type="GO" id="GO:0016787">
    <property type="term" value="F:hydrolase activity"/>
    <property type="evidence" value="ECO:0007669"/>
    <property type="project" value="UniProtKB-KW"/>
</dbReference>
<keyword evidence="4" id="KW-0378">Hydrolase</keyword>
<evidence type="ECO:0000256" key="3">
    <source>
        <dbReference type="ARBA" id="ARBA00022741"/>
    </source>
</evidence>
<evidence type="ECO:0000313" key="11">
    <source>
        <dbReference type="Proteomes" id="UP000516437"/>
    </source>
</evidence>
<comment type="similarity">
    <text evidence="1">Belongs to the tubulin family.</text>
</comment>
<dbReference type="SUPFAM" id="SSF52490">
    <property type="entry name" value="Tubulin nucleotide-binding domain-like"/>
    <property type="match status" value="1"/>
</dbReference>
<organism evidence="10 11">
    <name type="scientific">Morella rubra</name>
    <name type="common">Chinese bayberry</name>
    <dbReference type="NCBI Taxonomy" id="262757"/>
    <lineage>
        <taxon>Eukaryota</taxon>
        <taxon>Viridiplantae</taxon>
        <taxon>Streptophyta</taxon>
        <taxon>Embryophyta</taxon>
        <taxon>Tracheophyta</taxon>
        <taxon>Spermatophyta</taxon>
        <taxon>Magnoliopsida</taxon>
        <taxon>eudicotyledons</taxon>
        <taxon>Gunneridae</taxon>
        <taxon>Pentapetalae</taxon>
        <taxon>rosids</taxon>
        <taxon>fabids</taxon>
        <taxon>Fagales</taxon>
        <taxon>Myricaceae</taxon>
        <taxon>Morella</taxon>
    </lineage>
</organism>